<evidence type="ECO:0000259" key="11">
    <source>
        <dbReference type="Pfam" id="PF21317"/>
    </source>
</evidence>
<dbReference type="SUPFAM" id="SSF49785">
    <property type="entry name" value="Galactose-binding domain-like"/>
    <property type="match status" value="1"/>
</dbReference>
<dbReference type="Pfam" id="PF01301">
    <property type="entry name" value="Glyco_hydro_35"/>
    <property type="match status" value="1"/>
</dbReference>
<keyword evidence="2 9" id="KW-0732">Signal</keyword>
<dbReference type="InterPro" id="IPR001944">
    <property type="entry name" value="Glycoside_Hdrlase_35"/>
</dbReference>
<evidence type="ECO:0000256" key="3">
    <source>
        <dbReference type="ARBA" id="ARBA00022801"/>
    </source>
</evidence>
<dbReference type="InterPro" id="IPR031330">
    <property type="entry name" value="Gly_Hdrlase_35_cat"/>
</dbReference>
<dbReference type="EMBL" id="JABSTR010000004">
    <property type="protein sequence ID" value="KAH9366338.1"/>
    <property type="molecule type" value="Genomic_DNA"/>
</dbReference>
<feature type="active site" description="Nucleophile" evidence="6">
    <location>
        <position position="274"/>
    </location>
</feature>
<feature type="domain" description="Glycoside hydrolase 35 catalytic" evidence="10">
    <location>
        <begin position="44"/>
        <end position="360"/>
    </location>
</feature>
<dbReference type="VEuPathDB" id="VectorBase:HLOH_062962"/>
<feature type="domain" description="Beta-galactosidase galactose-binding" evidence="12">
    <location>
        <begin position="551"/>
        <end position="610"/>
    </location>
</feature>
<protein>
    <recommendedName>
        <fullName evidence="7">Beta-galactosidase</fullName>
        <ecNumber evidence="7">3.2.1.23</ecNumber>
    </recommendedName>
</protein>
<dbReference type="InterPro" id="IPR019801">
    <property type="entry name" value="Glyco_hydro_35_CS"/>
</dbReference>
<dbReference type="InterPro" id="IPR048912">
    <property type="entry name" value="BetaGal1-like_ABD1"/>
</dbReference>
<evidence type="ECO:0000256" key="9">
    <source>
        <dbReference type="SAM" id="SignalP"/>
    </source>
</evidence>
<dbReference type="InterPro" id="IPR008979">
    <property type="entry name" value="Galactose-bd-like_sf"/>
</dbReference>
<dbReference type="EC" id="3.2.1.23" evidence="7"/>
<dbReference type="Proteomes" id="UP000821853">
    <property type="component" value="Chromosome 2"/>
</dbReference>
<feature type="domain" description="Beta-galactosidase 1-like first all-beta" evidence="11">
    <location>
        <begin position="411"/>
        <end position="518"/>
    </location>
</feature>
<keyword evidence="5 7" id="KW-0326">Glycosidase</keyword>
<dbReference type="InterPro" id="IPR017853">
    <property type="entry name" value="GH"/>
</dbReference>
<sequence length="650" mass="73215">MGKTVFSALLALVFVAITSFLSPVQGESHKSNRSFVVDYQNDRFLKDGEPFRYVSGDIHYFRIPKAFWRDRLHKMKMAGLNALQTYVEWSGHEPAPGKYYFEENYDLETFLKLAQEVGLYVILRPGPYICAERDNGGLPYWLLRINPQMKYRTSDNTYLKAVDSWLDHLLPMVVPYLYKNGGPIITVQVENEYGLYGGVCDKRYMKHLVDKFQEHLGSDTVLFRTDTPEDRAYECDRVEGTLVTTDFGPTKATIQQAFDAVKRAQAHGPFVVTEYYCGRQDVWSLPHDKVDKRLIVDTFEKIMSQYNGSVNFYMFQGGTNYGFTNGNRPPPQLTSYDHGSPLSESGDPTDLYYMIRNATAKFLPLPPGPIPVPAPKLDLGTVSLTRSASLAEAMDWFRSHGYIRTVLAERPLTFEELDHGFGFVVYRTVVPFRPKSPSLLTVSGIKDRGYVITKMTRSVLSDDEKIYSTPVVAAQGENLTIFVENQGRQNYGRNNHDPKGIISSVKLGRAILTNWTMEGVPLISKEDIVRLDQFLSGQASVTGRGNEPDVPAFFYGTFTLPRGQAPLDTFFDPTGWGKGVAIVNGFNLGRYWPATGPQVTLYVPGSLLRPYPEQNTLIVFETEAYPTGAQNVRFVDKPNVDGPIPNQPSQ</sequence>
<keyword evidence="14" id="KW-1185">Reference proteome</keyword>
<evidence type="ECO:0000256" key="2">
    <source>
        <dbReference type="ARBA" id="ARBA00022729"/>
    </source>
</evidence>
<evidence type="ECO:0000256" key="7">
    <source>
        <dbReference type="RuleBase" id="RU000675"/>
    </source>
</evidence>
<accession>A0A9J6FSY6</accession>
<evidence type="ECO:0000259" key="12">
    <source>
        <dbReference type="Pfam" id="PF21467"/>
    </source>
</evidence>
<feature type="signal peptide" evidence="9">
    <location>
        <begin position="1"/>
        <end position="26"/>
    </location>
</feature>
<evidence type="ECO:0000256" key="5">
    <source>
        <dbReference type="ARBA" id="ARBA00023295"/>
    </source>
</evidence>
<dbReference type="InterPro" id="IPR026283">
    <property type="entry name" value="B-gal_1-like"/>
</dbReference>
<evidence type="ECO:0000256" key="8">
    <source>
        <dbReference type="RuleBase" id="RU003679"/>
    </source>
</evidence>
<dbReference type="InterPro" id="IPR048913">
    <property type="entry name" value="BetaGal_gal-bd"/>
</dbReference>
<evidence type="ECO:0000259" key="10">
    <source>
        <dbReference type="Pfam" id="PF01301"/>
    </source>
</evidence>
<evidence type="ECO:0000256" key="4">
    <source>
        <dbReference type="ARBA" id="ARBA00023180"/>
    </source>
</evidence>
<feature type="active site" description="Proton donor" evidence="6">
    <location>
        <position position="192"/>
    </location>
</feature>
<dbReference type="AlphaFoldDB" id="A0A9J6FSY6"/>
<gene>
    <name evidence="13" type="ORF">HPB48_006210</name>
</gene>
<dbReference type="Pfam" id="PF21467">
    <property type="entry name" value="BetaGal_gal-bd"/>
    <property type="match status" value="1"/>
</dbReference>
<dbReference type="GO" id="GO:0005975">
    <property type="term" value="P:carbohydrate metabolic process"/>
    <property type="evidence" value="ECO:0007669"/>
    <property type="project" value="InterPro"/>
</dbReference>
<dbReference type="PANTHER" id="PTHR23421">
    <property type="entry name" value="BETA-GALACTOSIDASE RELATED"/>
    <property type="match status" value="1"/>
</dbReference>
<feature type="chain" id="PRO_5039925663" description="Beta-galactosidase" evidence="9">
    <location>
        <begin position="27"/>
        <end position="650"/>
    </location>
</feature>
<dbReference type="PIRSF" id="PIRSF006336">
    <property type="entry name" value="B-gal"/>
    <property type="match status" value="1"/>
</dbReference>
<dbReference type="OrthoDB" id="1657402at2759"/>
<evidence type="ECO:0000256" key="6">
    <source>
        <dbReference type="PIRSR" id="PIRSR006336-1"/>
    </source>
</evidence>
<keyword evidence="3 7" id="KW-0378">Hydrolase</keyword>
<comment type="catalytic activity">
    <reaction evidence="7">
        <text>Hydrolysis of terminal non-reducing beta-D-galactose residues in beta-D-galactosides.</text>
        <dbReference type="EC" id="3.2.1.23"/>
    </reaction>
</comment>
<proteinExistence type="inferred from homology"/>
<reference evidence="13 14" key="1">
    <citation type="journal article" date="2020" name="Cell">
        <title>Large-Scale Comparative Analyses of Tick Genomes Elucidate Their Genetic Diversity and Vector Capacities.</title>
        <authorList>
            <consortium name="Tick Genome and Microbiome Consortium (TIGMIC)"/>
            <person name="Jia N."/>
            <person name="Wang J."/>
            <person name="Shi W."/>
            <person name="Du L."/>
            <person name="Sun Y."/>
            <person name="Zhan W."/>
            <person name="Jiang J.F."/>
            <person name="Wang Q."/>
            <person name="Zhang B."/>
            <person name="Ji P."/>
            <person name="Bell-Sakyi L."/>
            <person name="Cui X.M."/>
            <person name="Yuan T.T."/>
            <person name="Jiang B.G."/>
            <person name="Yang W.F."/>
            <person name="Lam T.T."/>
            <person name="Chang Q.C."/>
            <person name="Ding S.J."/>
            <person name="Wang X.J."/>
            <person name="Zhu J.G."/>
            <person name="Ruan X.D."/>
            <person name="Zhao L."/>
            <person name="Wei J.T."/>
            <person name="Ye R.Z."/>
            <person name="Que T.C."/>
            <person name="Du C.H."/>
            <person name="Zhou Y.H."/>
            <person name="Cheng J.X."/>
            <person name="Dai P.F."/>
            <person name="Guo W.B."/>
            <person name="Han X.H."/>
            <person name="Huang E.J."/>
            <person name="Li L.F."/>
            <person name="Wei W."/>
            <person name="Gao Y.C."/>
            <person name="Liu J.Z."/>
            <person name="Shao H.Z."/>
            <person name="Wang X."/>
            <person name="Wang C.C."/>
            <person name="Yang T.C."/>
            <person name="Huo Q.B."/>
            <person name="Li W."/>
            <person name="Chen H.Y."/>
            <person name="Chen S.E."/>
            <person name="Zhou L.G."/>
            <person name="Ni X.B."/>
            <person name="Tian J.H."/>
            <person name="Sheng Y."/>
            <person name="Liu T."/>
            <person name="Pan Y.S."/>
            <person name="Xia L.Y."/>
            <person name="Li J."/>
            <person name="Zhao F."/>
            <person name="Cao W.C."/>
        </authorList>
    </citation>
    <scope>NUCLEOTIDE SEQUENCE [LARGE SCALE GENOMIC DNA]</scope>
    <source>
        <strain evidence="13">HaeL-2018</strain>
    </source>
</reference>
<evidence type="ECO:0000256" key="1">
    <source>
        <dbReference type="ARBA" id="ARBA00009809"/>
    </source>
</evidence>
<dbReference type="PRINTS" id="PR00742">
    <property type="entry name" value="GLHYDRLASE35"/>
</dbReference>
<name>A0A9J6FSY6_HAELO</name>
<dbReference type="Pfam" id="PF21317">
    <property type="entry name" value="BetaGal_ABD_1"/>
    <property type="match status" value="1"/>
</dbReference>
<evidence type="ECO:0000313" key="14">
    <source>
        <dbReference type="Proteomes" id="UP000821853"/>
    </source>
</evidence>
<evidence type="ECO:0000313" key="13">
    <source>
        <dbReference type="EMBL" id="KAH9366338.1"/>
    </source>
</evidence>
<organism evidence="13 14">
    <name type="scientific">Haemaphysalis longicornis</name>
    <name type="common">Bush tick</name>
    <dbReference type="NCBI Taxonomy" id="44386"/>
    <lineage>
        <taxon>Eukaryota</taxon>
        <taxon>Metazoa</taxon>
        <taxon>Ecdysozoa</taxon>
        <taxon>Arthropoda</taxon>
        <taxon>Chelicerata</taxon>
        <taxon>Arachnida</taxon>
        <taxon>Acari</taxon>
        <taxon>Parasitiformes</taxon>
        <taxon>Ixodida</taxon>
        <taxon>Ixodoidea</taxon>
        <taxon>Ixodidae</taxon>
        <taxon>Haemaphysalinae</taxon>
        <taxon>Haemaphysalis</taxon>
    </lineage>
</organism>
<dbReference type="SUPFAM" id="SSF51445">
    <property type="entry name" value="(Trans)glycosidases"/>
    <property type="match status" value="1"/>
</dbReference>
<dbReference type="Gene3D" id="3.20.20.80">
    <property type="entry name" value="Glycosidases"/>
    <property type="match status" value="1"/>
</dbReference>
<comment type="caution">
    <text evidence="13">The sequence shown here is derived from an EMBL/GenBank/DDBJ whole genome shotgun (WGS) entry which is preliminary data.</text>
</comment>
<dbReference type="OMA" id="DLYYMIR"/>
<comment type="similarity">
    <text evidence="1 8">Belongs to the glycosyl hydrolase 35 family.</text>
</comment>
<keyword evidence="4" id="KW-0325">Glycoprotein</keyword>
<dbReference type="Gene3D" id="2.60.120.260">
    <property type="entry name" value="Galactose-binding domain-like"/>
    <property type="match status" value="2"/>
</dbReference>
<dbReference type="PROSITE" id="PS01182">
    <property type="entry name" value="GLYCOSYL_HYDROL_F35"/>
    <property type="match status" value="1"/>
</dbReference>
<dbReference type="FunFam" id="3.20.20.80:FF:000017">
    <property type="entry name" value="Beta-galactosidase"/>
    <property type="match status" value="1"/>
</dbReference>
<dbReference type="GO" id="GO:0004565">
    <property type="term" value="F:beta-galactosidase activity"/>
    <property type="evidence" value="ECO:0007669"/>
    <property type="project" value="UniProtKB-EC"/>
</dbReference>